<dbReference type="AlphaFoldDB" id="A0AAV5A7B7"/>
<gene>
    <name evidence="1" type="ORF">Clacol_003361</name>
</gene>
<organism evidence="1 2">
    <name type="scientific">Clathrus columnatus</name>
    <dbReference type="NCBI Taxonomy" id="1419009"/>
    <lineage>
        <taxon>Eukaryota</taxon>
        <taxon>Fungi</taxon>
        <taxon>Dikarya</taxon>
        <taxon>Basidiomycota</taxon>
        <taxon>Agaricomycotina</taxon>
        <taxon>Agaricomycetes</taxon>
        <taxon>Phallomycetidae</taxon>
        <taxon>Phallales</taxon>
        <taxon>Clathraceae</taxon>
        <taxon>Clathrus</taxon>
    </lineage>
</organism>
<comment type="caution">
    <text evidence="1">The sequence shown here is derived from an EMBL/GenBank/DDBJ whole genome shotgun (WGS) entry which is preliminary data.</text>
</comment>
<evidence type="ECO:0000313" key="1">
    <source>
        <dbReference type="EMBL" id="GJJ09139.1"/>
    </source>
</evidence>
<dbReference type="EMBL" id="BPWL01000004">
    <property type="protein sequence ID" value="GJJ09139.1"/>
    <property type="molecule type" value="Genomic_DNA"/>
</dbReference>
<protein>
    <submittedName>
        <fullName evidence="1">Uncharacterized protein</fullName>
    </submittedName>
</protein>
<evidence type="ECO:0000313" key="2">
    <source>
        <dbReference type="Proteomes" id="UP001050691"/>
    </source>
</evidence>
<sequence>MSGKISGINDLFLAGVQLQSGATPSKYDNRRVPRLVNRERFLHPQIHGFPTSWLELLKSTFAPTHVEQLHWTFYYPLEHQRKVTYDWFLSHPGQTHPAVQRWNLNSLAGGVEDNCHPPYPIITLIAAALSGAPEGKLTSKEVRFALTIRYNFFLTEGFDWHAEVDRIIRKRHDYFTIFPRKITTCDGGPLFGLRLEVAPNIPNHNVYFPVAPMNEQTSREAYGYETPICKSEPIDDYPLHDYQQTNYIPREEVDETTRQSRINEWVHQQVAFVPTNAGLPR</sequence>
<reference evidence="1" key="1">
    <citation type="submission" date="2021-10" db="EMBL/GenBank/DDBJ databases">
        <title>De novo Genome Assembly of Clathrus columnatus (Basidiomycota, Fungi) Using Illumina and Nanopore Sequence Data.</title>
        <authorList>
            <person name="Ogiso-Tanaka E."/>
            <person name="Itagaki H."/>
            <person name="Hosoya T."/>
            <person name="Hosaka K."/>
        </authorList>
    </citation>
    <scope>NUCLEOTIDE SEQUENCE</scope>
    <source>
        <strain evidence="1">MO-923</strain>
    </source>
</reference>
<dbReference type="Proteomes" id="UP001050691">
    <property type="component" value="Unassembled WGS sequence"/>
</dbReference>
<keyword evidence="2" id="KW-1185">Reference proteome</keyword>
<accession>A0AAV5A7B7</accession>
<proteinExistence type="predicted"/>
<name>A0AAV5A7B7_9AGAM</name>